<dbReference type="AlphaFoldDB" id="A0A4S8F3R6"/>
<comment type="caution">
    <text evidence="2">The sequence shown here is derived from an EMBL/GenBank/DDBJ whole genome shotgun (WGS) entry which is preliminary data.</text>
</comment>
<sequence>MVITSVIAALVWWQKGQIAVWALVRTDPIPEVQQMVDRGLLADADQYLGFFMDYDYVRNNPQAQQLQETIAEKRSSSLYQLQKIGEGLALGHSDESAGQIASVISDLMVIGDLRDLAVQGWHWSQDEATDPVLIALASIGVAASAAQLGAAAATVPTAGASTAVTVSATTAKTALTTLKTMRRLNKLPDWIGSSLITTARQIRQQRSWNGLVDAQTLLTDVTTLSRVPGGAKLLEQTRDAVSLAQAARFARLQGSRTQALVHISADALPQTMRMTERYGAQAVALAATFGKQGLHVLDSTGAVAFAKYSARATKLAYKGDAFRVLARWLTQLSSTVLALLTLPGLLAIWPRKRSKRHKAMLTPP</sequence>
<dbReference type="RefSeq" id="WP_136573316.1">
    <property type="nucleotide sequence ID" value="NZ_STFG01000007.1"/>
</dbReference>
<evidence type="ECO:0000256" key="1">
    <source>
        <dbReference type="SAM" id="Phobius"/>
    </source>
</evidence>
<keyword evidence="1" id="KW-1133">Transmembrane helix</keyword>
<reference evidence="2 3" key="1">
    <citation type="journal article" date="2015" name="Antonie Van Leeuwenhoek">
        <title>Lampropedia puyangensis sp. nov., isolated from symptomatic bark of Populus ? euramericana canker and emended description of Lampropedia hyalina (Ehrenberg 1832) Lee et al. 2004.</title>
        <authorList>
            <person name="Li Y."/>
            <person name="Wang T."/>
            <person name="Piao C.G."/>
            <person name="Wang L.F."/>
            <person name="Tian G.Z."/>
            <person name="Zhu T.H."/>
            <person name="Guo M.W."/>
        </authorList>
    </citation>
    <scope>NUCLEOTIDE SEQUENCE [LARGE SCALE GENOMIC DNA]</scope>
    <source>
        <strain evidence="2 3">2-bin</strain>
    </source>
</reference>
<keyword evidence="1" id="KW-0812">Transmembrane</keyword>
<evidence type="ECO:0000313" key="3">
    <source>
        <dbReference type="Proteomes" id="UP000308917"/>
    </source>
</evidence>
<gene>
    <name evidence="2" type="ORF">E9531_08395</name>
</gene>
<dbReference type="OrthoDB" id="8895063at2"/>
<keyword evidence="3" id="KW-1185">Reference proteome</keyword>
<dbReference type="Proteomes" id="UP000308917">
    <property type="component" value="Unassembled WGS sequence"/>
</dbReference>
<evidence type="ECO:0000313" key="2">
    <source>
        <dbReference type="EMBL" id="THU02008.1"/>
    </source>
</evidence>
<proteinExistence type="predicted"/>
<organism evidence="2 3">
    <name type="scientific">Lampropedia puyangensis</name>
    <dbReference type="NCBI Taxonomy" id="1330072"/>
    <lineage>
        <taxon>Bacteria</taxon>
        <taxon>Pseudomonadati</taxon>
        <taxon>Pseudomonadota</taxon>
        <taxon>Betaproteobacteria</taxon>
        <taxon>Burkholderiales</taxon>
        <taxon>Comamonadaceae</taxon>
        <taxon>Lampropedia</taxon>
    </lineage>
</organism>
<keyword evidence="1" id="KW-0472">Membrane</keyword>
<dbReference type="EMBL" id="STFG01000007">
    <property type="protein sequence ID" value="THU02008.1"/>
    <property type="molecule type" value="Genomic_DNA"/>
</dbReference>
<accession>A0A4S8F3R6</accession>
<protein>
    <submittedName>
        <fullName evidence="2">Uncharacterized protein</fullName>
    </submittedName>
</protein>
<name>A0A4S8F3R6_9BURK</name>
<feature type="transmembrane region" description="Helical" evidence="1">
    <location>
        <begin position="328"/>
        <end position="349"/>
    </location>
</feature>